<gene>
    <name evidence="1" type="ORF">GCM10008936_03380</name>
</gene>
<accession>A0ABN1AH77</accession>
<sequence length="52" mass="6306">MHVRSFFRKLNLKIDPTVELKEDKHYLGIVQKDYFDRFAEETSLGYDLRLDD</sequence>
<protein>
    <submittedName>
        <fullName evidence="1">Uncharacterized protein</fullName>
    </submittedName>
</protein>
<comment type="caution">
    <text evidence="1">The sequence shown here is derived from an EMBL/GenBank/DDBJ whole genome shotgun (WGS) entry which is preliminary data.</text>
</comment>
<keyword evidence="2" id="KW-1185">Reference proteome</keyword>
<evidence type="ECO:0000313" key="2">
    <source>
        <dbReference type="Proteomes" id="UP001410648"/>
    </source>
</evidence>
<reference evidence="1 2" key="1">
    <citation type="journal article" date="2019" name="Int. J. Syst. Evol. Microbiol.">
        <title>The Global Catalogue of Microorganisms (GCM) 10K type strain sequencing project: providing services to taxonomists for standard genome sequencing and annotation.</title>
        <authorList>
            <consortium name="The Broad Institute Genomics Platform"/>
            <consortium name="The Broad Institute Genome Sequencing Center for Infectious Disease"/>
            <person name="Wu L."/>
            <person name="Ma J."/>
        </authorList>
    </citation>
    <scope>NUCLEOTIDE SEQUENCE [LARGE SCALE GENOMIC DNA]</scope>
    <source>
        <strain evidence="1 2">JCM 14232</strain>
    </source>
</reference>
<dbReference type="Proteomes" id="UP001410648">
    <property type="component" value="Unassembled WGS sequence"/>
</dbReference>
<evidence type="ECO:0000313" key="1">
    <source>
        <dbReference type="EMBL" id="GAA0476271.1"/>
    </source>
</evidence>
<dbReference type="EMBL" id="BAAADA010000026">
    <property type="protein sequence ID" value="GAA0476271.1"/>
    <property type="molecule type" value="Genomic_DNA"/>
</dbReference>
<proteinExistence type="predicted"/>
<organism evidence="1 2">
    <name type="scientific">Alkalibacterium indicireducens</name>
    <dbReference type="NCBI Taxonomy" id="398758"/>
    <lineage>
        <taxon>Bacteria</taxon>
        <taxon>Bacillati</taxon>
        <taxon>Bacillota</taxon>
        <taxon>Bacilli</taxon>
        <taxon>Lactobacillales</taxon>
        <taxon>Carnobacteriaceae</taxon>
        <taxon>Alkalibacterium</taxon>
    </lineage>
</organism>
<name>A0ABN1AH77_9LACT</name>